<name>A0A8J3HZT3_9CHLR</name>
<dbReference type="Proteomes" id="UP000612362">
    <property type="component" value="Unassembled WGS sequence"/>
</dbReference>
<accession>A0A8J3HZT3</accession>
<evidence type="ECO:0000313" key="3">
    <source>
        <dbReference type="EMBL" id="GHO45001.1"/>
    </source>
</evidence>
<evidence type="ECO:0000259" key="2">
    <source>
        <dbReference type="Pfam" id="PF00668"/>
    </source>
</evidence>
<feature type="domain" description="Condensation" evidence="2">
    <location>
        <begin position="35"/>
        <end position="493"/>
    </location>
</feature>
<dbReference type="PANTHER" id="PTHR45527">
    <property type="entry name" value="NONRIBOSOMAL PEPTIDE SYNTHETASE"/>
    <property type="match status" value="1"/>
</dbReference>
<proteinExistence type="predicted"/>
<feature type="region of interest" description="Disordered" evidence="1">
    <location>
        <begin position="492"/>
        <end position="511"/>
    </location>
</feature>
<sequence length="511" mass="57581">MTDASKKLADLTPEQKRALLERLLREKAGAKAEPEFAPLSQGQRALWFLHRLAPQSSAYNLLYSARIQAVLDIPALQAAFQTLVRRYPILTATYSLRDGEPVHVFRQQQEISIERIDATAWSEEALKQRLVEEGNQPFNLEQGPMMRIQLYRCSDQEHVLALIVHHISLDFWSLDILVDELYLLYAARVSGSNVALPASGSFSEYVRWQSELIGGPEGDRSWSYWREKLAGNLPLLNLPFDRPRPPVQTYQGSVHSVSFSPELTASLRDLARSEKVTLFTVVLTAFKILLSRYSHQDDVLVGTPMLGRTRTDLEKIVGYLVNPVALRTSLEGNPGFRELLNRVRVTVSEALEHQDYPFAAIVERLQPKRDPSYSPIFQSLFIWDRPRVRDESNLALLSQNGQNGLNGANGQHSSMPALKLEPYVMGQQGASFDLTLTIFEMNGGLSADFRYNVDLFDASTIERMGQHLLTLLEGIVKQPEQDILRLPLLTEGSEDSSSKSGMLPRLPILSR</sequence>
<dbReference type="GO" id="GO:0044550">
    <property type="term" value="P:secondary metabolite biosynthetic process"/>
    <property type="evidence" value="ECO:0007669"/>
    <property type="project" value="TreeGrafter"/>
</dbReference>
<dbReference type="GO" id="GO:0005737">
    <property type="term" value="C:cytoplasm"/>
    <property type="evidence" value="ECO:0007669"/>
    <property type="project" value="TreeGrafter"/>
</dbReference>
<dbReference type="EMBL" id="BNJF01000001">
    <property type="protein sequence ID" value="GHO45001.1"/>
    <property type="molecule type" value="Genomic_DNA"/>
</dbReference>
<dbReference type="GO" id="GO:0031177">
    <property type="term" value="F:phosphopantetheine binding"/>
    <property type="evidence" value="ECO:0007669"/>
    <property type="project" value="TreeGrafter"/>
</dbReference>
<organism evidence="3 4">
    <name type="scientific">Ktedonospora formicarum</name>
    <dbReference type="NCBI Taxonomy" id="2778364"/>
    <lineage>
        <taxon>Bacteria</taxon>
        <taxon>Bacillati</taxon>
        <taxon>Chloroflexota</taxon>
        <taxon>Ktedonobacteria</taxon>
        <taxon>Ktedonobacterales</taxon>
        <taxon>Ktedonobacteraceae</taxon>
        <taxon>Ktedonospora</taxon>
    </lineage>
</organism>
<gene>
    <name evidence="3" type="ORF">KSX_31640</name>
</gene>
<dbReference type="Pfam" id="PF00668">
    <property type="entry name" value="Condensation"/>
    <property type="match status" value="1"/>
</dbReference>
<dbReference type="GO" id="GO:0008610">
    <property type="term" value="P:lipid biosynthetic process"/>
    <property type="evidence" value="ECO:0007669"/>
    <property type="project" value="UniProtKB-ARBA"/>
</dbReference>
<dbReference type="RefSeq" id="WP_220194360.1">
    <property type="nucleotide sequence ID" value="NZ_BNJF01000001.1"/>
</dbReference>
<dbReference type="CDD" id="cd19531">
    <property type="entry name" value="LCL_NRPS-like"/>
    <property type="match status" value="1"/>
</dbReference>
<dbReference type="AlphaFoldDB" id="A0A8J3HZT3"/>
<evidence type="ECO:0000313" key="4">
    <source>
        <dbReference type="Proteomes" id="UP000612362"/>
    </source>
</evidence>
<evidence type="ECO:0000256" key="1">
    <source>
        <dbReference type="SAM" id="MobiDB-lite"/>
    </source>
</evidence>
<comment type="caution">
    <text evidence="3">The sequence shown here is derived from an EMBL/GenBank/DDBJ whole genome shotgun (WGS) entry which is preliminary data.</text>
</comment>
<dbReference type="InterPro" id="IPR001242">
    <property type="entry name" value="Condensation_dom"/>
</dbReference>
<dbReference type="GO" id="GO:0043041">
    <property type="term" value="P:amino acid activation for nonribosomal peptide biosynthetic process"/>
    <property type="evidence" value="ECO:0007669"/>
    <property type="project" value="TreeGrafter"/>
</dbReference>
<dbReference type="SUPFAM" id="SSF52777">
    <property type="entry name" value="CoA-dependent acyltransferases"/>
    <property type="match status" value="2"/>
</dbReference>
<dbReference type="PANTHER" id="PTHR45527:SF1">
    <property type="entry name" value="FATTY ACID SYNTHASE"/>
    <property type="match status" value="1"/>
</dbReference>
<dbReference type="GO" id="GO:0003824">
    <property type="term" value="F:catalytic activity"/>
    <property type="evidence" value="ECO:0007669"/>
    <property type="project" value="InterPro"/>
</dbReference>
<keyword evidence="4" id="KW-1185">Reference proteome</keyword>
<protein>
    <recommendedName>
        <fullName evidence="2">Condensation domain-containing protein</fullName>
    </recommendedName>
</protein>
<dbReference type="InterPro" id="IPR023213">
    <property type="entry name" value="CAT-like_dom_sf"/>
</dbReference>
<dbReference type="Gene3D" id="3.30.559.10">
    <property type="entry name" value="Chloramphenicol acetyltransferase-like domain"/>
    <property type="match status" value="1"/>
</dbReference>
<dbReference type="Gene3D" id="3.30.559.30">
    <property type="entry name" value="Nonribosomal peptide synthetase, condensation domain"/>
    <property type="match status" value="1"/>
</dbReference>
<reference evidence="3" key="1">
    <citation type="submission" date="2020-10" db="EMBL/GenBank/DDBJ databases">
        <title>Taxonomic study of unclassified bacteria belonging to the class Ktedonobacteria.</title>
        <authorList>
            <person name="Yabe S."/>
            <person name="Wang C.M."/>
            <person name="Zheng Y."/>
            <person name="Sakai Y."/>
            <person name="Cavaletti L."/>
            <person name="Monciardini P."/>
            <person name="Donadio S."/>
        </authorList>
    </citation>
    <scope>NUCLEOTIDE SEQUENCE</scope>
    <source>
        <strain evidence="3">SOSP1-1</strain>
    </source>
</reference>